<comment type="caution">
    <text evidence="5">The sequence shown here is derived from an EMBL/GenBank/DDBJ whole genome shotgun (WGS) entry which is preliminary data.</text>
</comment>
<comment type="subunit">
    <text evidence="3">Monomer.</text>
</comment>
<feature type="domain" description="AB hydrolase-1" evidence="4">
    <location>
        <begin position="31"/>
        <end position="279"/>
    </location>
</feature>
<dbReference type="AlphaFoldDB" id="A0A842JFT1"/>
<dbReference type="Gene3D" id="3.40.50.1820">
    <property type="entry name" value="alpha/beta hydrolase"/>
    <property type="match status" value="1"/>
</dbReference>
<keyword evidence="5" id="KW-0378">Hydrolase</keyword>
<comment type="pathway">
    <text evidence="3">Quinol/quinone metabolism; 1,4-dihydroxy-2-naphthoate biosynthesis; 1,4-dihydroxy-2-naphthoate from chorismate: step 3/7.</text>
</comment>
<dbReference type="InterPro" id="IPR022485">
    <property type="entry name" value="SHCHC_synthase_MenH"/>
</dbReference>
<evidence type="ECO:0000256" key="2">
    <source>
        <dbReference type="ARBA" id="ARBA00023239"/>
    </source>
</evidence>
<dbReference type="Pfam" id="PF12697">
    <property type="entry name" value="Abhydrolase_6"/>
    <property type="match status" value="1"/>
</dbReference>
<name>A0A842JFT1_9ACTN</name>
<comment type="function">
    <text evidence="3">Catalyzes a proton abstraction reaction that results in 2,5-elimination of pyruvate from 2-succinyl-5-enolpyruvyl-6-hydroxy-3-cyclohexene-1-carboxylate (SEPHCHC) and the formation of 2-succinyl-6-hydroxy-2,4-cyclohexadiene-1-carboxylate (SHCHC).</text>
</comment>
<gene>
    <name evidence="3" type="primary">menH</name>
    <name evidence="5" type="ORF">H7313_00590</name>
</gene>
<dbReference type="InterPro" id="IPR000073">
    <property type="entry name" value="AB_hydrolase_1"/>
</dbReference>
<sequence>MMTNRERFFRHGDVRYRYLVWEGDAAEVAPVVLLHGFAQSADSWDDVAKLLRRRRPVVALDLVGHGGSDRPQDARLFRLDRAADALVAFLEHVAGERAVPSVPVAGYSMGGRVALAAAIEDPRLFAALVLESTGLGPASSEERAAARTRDVANAARLREQGVEAFMDAWERLPLFATQRELPPDVRERLRAGRLANDAEALARSFEEAGQHAMPGRDAVLDCLRSLRDAEVPVLYLAGALDEKYCALAEHLRESNVCATRIVEGAGHNVHLEAPEAYVRVLEDFFACV</sequence>
<dbReference type="UniPathway" id="UPA00079"/>
<keyword evidence="6" id="KW-1185">Reference proteome</keyword>
<dbReference type="EMBL" id="JACMSE010000001">
    <property type="protein sequence ID" value="MBC2887870.1"/>
    <property type="molecule type" value="Genomic_DNA"/>
</dbReference>
<comment type="pathway">
    <text evidence="3">Quinol/quinone metabolism; menaquinone biosynthesis.</text>
</comment>
<dbReference type="HAMAP" id="MF_01660">
    <property type="entry name" value="MenH"/>
    <property type="match status" value="1"/>
</dbReference>
<dbReference type="SUPFAM" id="SSF53474">
    <property type="entry name" value="alpha/beta-Hydrolases"/>
    <property type="match status" value="1"/>
</dbReference>
<dbReference type="InterPro" id="IPR029058">
    <property type="entry name" value="AB_hydrolase_fold"/>
</dbReference>
<dbReference type="GO" id="GO:0070205">
    <property type="term" value="F:2-succinyl-6-hydroxy-2,4-cyclohexadiene-1-carboxylate synthase activity"/>
    <property type="evidence" value="ECO:0007669"/>
    <property type="project" value="UniProtKB-UniRule"/>
</dbReference>
<dbReference type="GO" id="GO:0009234">
    <property type="term" value="P:menaquinone biosynthetic process"/>
    <property type="evidence" value="ECO:0007669"/>
    <property type="project" value="UniProtKB-UniRule"/>
</dbReference>
<dbReference type="PANTHER" id="PTHR42916:SF1">
    <property type="entry name" value="PROTEIN PHYLLO, CHLOROPLASTIC"/>
    <property type="match status" value="1"/>
</dbReference>
<dbReference type="PRINTS" id="PR00111">
    <property type="entry name" value="ABHYDROLASE"/>
</dbReference>
<comment type="catalytic activity">
    <reaction evidence="3">
        <text>5-enolpyruvoyl-6-hydroxy-2-succinyl-cyclohex-3-ene-1-carboxylate = (1R,6R)-6-hydroxy-2-succinyl-cyclohexa-2,4-diene-1-carboxylate + pyruvate</text>
        <dbReference type="Rhea" id="RHEA:25597"/>
        <dbReference type="ChEBI" id="CHEBI:15361"/>
        <dbReference type="ChEBI" id="CHEBI:58689"/>
        <dbReference type="ChEBI" id="CHEBI:58818"/>
        <dbReference type="EC" id="4.2.99.20"/>
    </reaction>
</comment>
<reference evidence="5 6" key="1">
    <citation type="submission" date="2020-08" db="EMBL/GenBank/DDBJ databases">
        <authorList>
            <person name="Liu C."/>
            <person name="Sun Q."/>
        </authorList>
    </citation>
    <scope>NUCLEOTIDE SEQUENCE [LARGE SCALE GENOMIC DNA]</scope>
    <source>
        <strain evidence="5 6">N22</strain>
    </source>
</reference>
<evidence type="ECO:0000259" key="4">
    <source>
        <dbReference type="Pfam" id="PF12697"/>
    </source>
</evidence>
<dbReference type="UniPathway" id="UPA01057">
    <property type="reaction ID" value="UER00900"/>
</dbReference>
<keyword evidence="2 3" id="KW-0456">Lyase</keyword>
<dbReference type="RefSeq" id="WP_185903921.1">
    <property type="nucleotide sequence ID" value="NZ_JACMSE010000001.1"/>
</dbReference>
<keyword evidence="1 3" id="KW-0474">Menaquinone biosynthesis</keyword>
<dbReference type="Proteomes" id="UP000587396">
    <property type="component" value="Unassembled WGS sequence"/>
</dbReference>
<evidence type="ECO:0000256" key="3">
    <source>
        <dbReference type="HAMAP-Rule" id="MF_01660"/>
    </source>
</evidence>
<evidence type="ECO:0000313" key="6">
    <source>
        <dbReference type="Proteomes" id="UP000587396"/>
    </source>
</evidence>
<organism evidence="5 6">
    <name type="scientific">Gordonibacter massiliensis</name>
    <name type="common">ex Traore et al. 2017</name>
    <dbReference type="NCBI Taxonomy" id="1841863"/>
    <lineage>
        <taxon>Bacteria</taxon>
        <taxon>Bacillati</taxon>
        <taxon>Actinomycetota</taxon>
        <taxon>Coriobacteriia</taxon>
        <taxon>Eggerthellales</taxon>
        <taxon>Eggerthellaceae</taxon>
        <taxon>Gordonibacter</taxon>
    </lineage>
</organism>
<evidence type="ECO:0000256" key="1">
    <source>
        <dbReference type="ARBA" id="ARBA00022428"/>
    </source>
</evidence>
<accession>A0A842JFT1</accession>
<dbReference type="PANTHER" id="PTHR42916">
    <property type="entry name" value="2-SUCCINYL-5-ENOLPYRUVYL-6-HYDROXY-3-CYCLOHEXENE-1-CARBOXYLATE SYNTHASE"/>
    <property type="match status" value="1"/>
</dbReference>
<comment type="similarity">
    <text evidence="3">Belongs to the AB hydrolase superfamily. MenH family.</text>
</comment>
<dbReference type="GO" id="GO:0016787">
    <property type="term" value="F:hydrolase activity"/>
    <property type="evidence" value="ECO:0007669"/>
    <property type="project" value="UniProtKB-KW"/>
</dbReference>
<protein>
    <recommendedName>
        <fullName evidence="3">Putative 2-succinyl-6-hydroxy-2,4-cyclohexadiene-1-carboxylate synthase</fullName>
        <shortName evidence="3">SHCHC synthase</shortName>
        <ecNumber evidence="3">4.2.99.20</ecNumber>
    </recommendedName>
</protein>
<proteinExistence type="inferred from homology"/>
<dbReference type="EC" id="4.2.99.20" evidence="3"/>
<evidence type="ECO:0000313" key="5">
    <source>
        <dbReference type="EMBL" id="MBC2887870.1"/>
    </source>
</evidence>